<comment type="subcellular location">
    <subcellularLocation>
        <location evidence="1">Nucleus</location>
    </subcellularLocation>
</comment>
<evidence type="ECO:0000313" key="7">
    <source>
        <dbReference type="Proteomes" id="UP000267251"/>
    </source>
</evidence>
<gene>
    <name evidence="6" type="ORF">BJ684DRAFT_601</name>
</gene>
<dbReference type="InterPro" id="IPR003162">
    <property type="entry name" value="TFIID-31"/>
</dbReference>
<keyword evidence="4" id="KW-0804">Transcription</keyword>
<feature type="non-terminal residue" evidence="6">
    <location>
        <position position="124"/>
    </location>
</feature>
<dbReference type="EMBL" id="KZ988011">
    <property type="protein sequence ID" value="RKP13476.1"/>
    <property type="molecule type" value="Genomic_DNA"/>
</dbReference>
<dbReference type="Pfam" id="PF02291">
    <property type="entry name" value="TFIID-31kDa"/>
    <property type="match status" value="1"/>
</dbReference>
<dbReference type="Gene3D" id="1.10.20.10">
    <property type="entry name" value="Histone, subunit A"/>
    <property type="match status" value="1"/>
</dbReference>
<dbReference type="Proteomes" id="UP000267251">
    <property type="component" value="Unassembled WGS sequence"/>
</dbReference>
<keyword evidence="6" id="KW-0648">Protein biosynthesis</keyword>
<proteinExistence type="inferred from homology"/>
<keyword evidence="3" id="KW-0805">Transcription regulation</keyword>
<sequence length="124" mass="13665">PKELTAINLHLNSHPDVPAYAPAVAQQLAEMAHRHVHDILQDALLYTEHAGRTEPDLASVRLAAQARQRYTWVEPNPAEFTAELARDVNARPLPKIEDRIGGGVRLPPESDCLTGRSLVLIPDV</sequence>
<dbReference type="InterPro" id="IPR051431">
    <property type="entry name" value="TFIID_subunit_9"/>
</dbReference>
<comment type="similarity">
    <text evidence="2">Belongs to the TAF9 family.</text>
</comment>
<dbReference type="GO" id="GO:0046982">
    <property type="term" value="F:protein heterodimerization activity"/>
    <property type="evidence" value="ECO:0007669"/>
    <property type="project" value="InterPro"/>
</dbReference>
<dbReference type="PANTHER" id="PTHR48068:SF4">
    <property type="entry name" value="TATA-BOX BINDING PROTEIN ASSOCIATED FACTOR 9"/>
    <property type="match status" value="1"/>
</dbReference>
<accession>A0A4P9Y3I2</accession>
<protein>
    <submittedName>
        <fullName evidence="6">Transcription initiation factor TAFII31</fullName>
    </submittedName>
</protein>
<dbReference type="GO" id="GO:0003713">
    <property type="term" value="F:transcription coactivator activity"/>
    <property type="evidence" value="ECO:0007669"/>
    <property type="project" value="TreeGrafter"/>
</dbReference>
<feature type="non-terminal residue" evidence="6">
    <location>
        <position position="1"/>
    </location>
</feature>
<dbReference type="GO" id="GO:0016251">
    <property type="term" value="F:RNA polymerase II general transcription initiation factor activity"/>
    <property type="evidence" value="ECO:0007669"/>
    <property type="project" value="TreeGrafter"/>
</dbReference>
<dbReference type="PANTHER" id="PTHR48068">
    <property type="entry name" value="TAF9 RNA POLYMERASE II, TATA BOX-BINDING PROTEIN (TBP)-ASSOCIATED FACTOR"/>
    <property type="match status" value="1"/>
</dbReference>
<keyword evidence="7" id="KW-1185">Reference proteome</keyword>
<dbReference type="GO" id="GO:0000124">
    <property type="term" value="C:SAGA complex"/>
    <property type="evidence" value="ECO:0007669"/>
    <property type="project" value="TreeGrafter"/>
</dbReference>
<name>A0A4P9Y3I2_9FUNG</name>
<dbReference type="GO" id="GO:0003743">
    <property type="term" value="F:translation initiation factor activity"/>
    <property type="evidence" value="ECO:0007669"/>
    <property type="project" value="UniProtKB-KW"/>
</dbReference>
<dbReference type="OrthoDB" id="341924at2759"/>
<evidence type="ECO:0000256" key="4">
    <source>
        <dbReference type="ARBA" id="ARBA00023163"/>
    </source>
</evidence>
<evidence type="ECO:0000256" key="1">
    <source>
        <dbReference type="ARBA" id="ARBA00004123"/>
    </source>
</evidence>
<evidence type="ECO:0000256" key="2">
    <source>
        <dbReference type="ARBA" id="ARBA00007646"/>
    </source>
</evidence>
<dbReference type="GO" id="GO:0051123">
    <property type="term" value="P:RNA polymerase II preinitiation complex assembly"/>
    <property type="evidence" value="ECO:0007669"/>
    <property type="project" value="TreeGrafter"/>
</dbReference>
<keyword evidence="5" id="KW-0539">Nucleus</keyword>
<evidence type="ECO:0000256" key="3">
    <source>
        <dbReference type="ARBA" id="ARBA00023015"/>
    </source>
</evidence>
<dbReference type="SUPFAM" id="SSF47113">
    <property type="entry name" value="Histone-fold"/>
    <property type="match status" value="1"/>
</dbReference>
<keyword evidence="6" id="KW-0396">Initiation factor</keyword>
<organism evidence="6 7">
    <name type="scientific">Piptocephalis cylindrospora</name>
    <dbReference type="NCBI Taxonomy" id="1907219"/>
    <lineage>
        <taxon>Eukaryota</taxon>
        <taxon>Fungi</taxon>
        <taxon>Fungi incertae sedis</taxon>
        <taxon>Zoopagomycota</taxon>
        <taxon>Zoopagomycotina</taxon>
        <taxon>Zoopagomycetes</taxon>
        <taxon>Zoopagales</taxon>
        <taxon>Piptocephalidaceae</taxon>
        <taxon>Piptocephalis</taxon>
    </lineage>
</organism>
<dbReference type="GO" id="GO:0005669">
    <property type="term" value="C:transcription factor TFIID complex"/>
    <property type="evidence" value="ECO:0007669"/>
    <property type="project" value="TreeGrafter"/>
</dbReference>
<dbReference type="CDD" id="cd07979">
    <property type="entry name" value="HFD_TAF9"/>
    <property type="match status" value="1"/>
</dbReference>
<dbReference type="AlphaFoldDB" id="A0A4P9Y3I2"/>
<dbReference type="InterPro" id="IPR009072">
    <property type="entry name" value="Histone-fold"/>
</dbReference>
<reference evidence="7" key="1">
    <citation type="journal article" date="2018" name="Nat. Microbiol.">
        <title>Leveraging single-cell genomics to expand the fungal tree of life.</title>
        <authorList>
            <person name="Ahrendt S.R."/>
            <person name="Quandt C.A."/>
            <person name="Ciobanu D."/>
            <person name="Clum A."/>
            <person name="Salamov A."/>
            <person name="Andreopoulos B."/>
            <person name="Cheng J.F."/>
            <person name="Woyke T."/>
            <person name="Pelin A."/>
            <person name="Henrissat B."/>
            <person name="Reynolds N.K."/>
            <person name="Benny G.L."/>
            <person name="Smith M.E."/>
            <person name="James T.Y."/>
            <person name="Grigoriev I.V."/>
        </authorList>
    </citation>
    <scope>NUCLEOTIDE SEQUENCE [LARGE SCALE GENOMIC DNA]</scope>
</reference>
<evidence type="ECO:0000313" key="6">
    <source>
        <dbReference type="EMBL" id="RKP13476.1"/>
    </source>
</evidence>
<evidence type="ECO:0000256" key="5">
    <source>
        <dbReference type="ARBA" id="ARBA00023242"/>
    </source>
</evidence>